<keyword evidence="1" id="KW-0472">Membrane</keyword>
<evidence type="ECO:0000256" key="1">
    <source>
        <dbReference type="SAM" id="Phobius"/>
    </source>
</evidence>
<dbReference type="AlphaFoldDB" id="A0A0U3BDP3"/>
<sequence length="77" mass="8354">MSTGKLMLLPFSEWMVIGSAKTPEDVSSSDTISKTLAIILVILISLNLIGRRKSRKGLQLQKFAAKKTLFAVGLAGY</sequence>
<keyword evidence="3" id="KW-1185">Reference proteome</keyword>
<protein>
    <submittedName>
        <fullName evidence="2">Uncharacterized protein</fullName>
    </submittedName>
</protein>
<reference evidence="2 3" key="1">
    <citation type="submission" date="2015-12" db="EMBL/GenBank/DDBJ databases">
        <title>Complete genome of Lacimicrobium alkaliphilum KCTC 32984.</title>
        <authorList>
            <person name="Kim S.-G."/>
            <person name="Lee Y.-J."/>
        </authorList>
    </citation>
    <scope>NUCLEOTIDE SEQUENCE [LARGE SCALE GENOMIC DNA]</scope>
    <source>
        <strain evidence="2 3">YelD216</strain>
    </source>
</reference>
<dbReference type="STRING" id="1526571.AT746_16820"/>
<organism evidence="2 3">
    <name type="scientific">Lacimicrobium alkaliphilum</name>
    <dbReference type="NCBI Taxonomy" id="1526571"/>
    <lineage>
        <taxon>Bacteria</taxon>
        <taxon>Pseudomonadati</taxon>
        <taxon>Pseudomonadota</taxon>
        <taxon>Gammaproteobacteria</taxon>
        <taxon>Alteromonadales</taxon>
        <taxon>Alteromonadaceae</taxon>
        <taxon>Lacimicrobium</taxon>
    </lineage>
</organism>
<dbReference type="Proteomes" id="UP000068447">
    <property type="component" value="Chromosome"/>
</dbReference>
<keyword evidence="1" id="KW-1133">Transmembrane helix</keyword>
<accession>A0A0U3BDP3</accession>
<dbReference type="KEGG" id="lal:AT746_16820"/>
<gene>
    <name evidence="2" type="ORF">AT746_16820</name>
</gene>
<keyword evidence="1" id="KW-0812">Transmembrane</keyword>
<evidence type="ECO:0000313" key="2">
    <source>
        <dbReference type="EMBL" id="ALS99765.1"/>
    </source>
</evidence>
<feature type="transmembrane region" description="Helical" evidence="1">
    <location>
        <begin position="31"/>
        <end position="49"/>
    </location>
</feature>
<dbReference type="EMBL" id="CP013650">
    <property type="protein sequence ID" value="ALS99765.1"/>
    <property type="molecule type" value="Genomic_DNA"/>
</dbReference>
<evidence type="ECO:0000313" key="3">
    <source>
        <dbReference type="Proteomes" id="UP000068447"/>
    </source>
</evidence>
<name>A0A0U3BDP3_9ALTE</name>
<proteinExistence type="predicted"/>